<evidence type="ECO:0000313" key="16">
    <source>
        <dbReference type="Proteomes" id="UP001634394"/>
    </source>
</evidence>
<keyword evidence="11 13" id="KW-0472">Membrane</keyword>
<keyword evidence="5 13" id="KW-0812">Transmembrane</keyword>
<dbReference type="EC" id="3.4.-.-" evidence="13"/>
<dbReference type="GO" id="GO:0005886">
    <property type="term" value="C:plasma membrane"/>
    <property type="evidence" value="ECO:0007669"/>
    <property type="project" value="UniProtKB-SubCell"/>
</dbReference>
<dbReference type="InterPro" id="IPR040230">
    <property type="entry name" value="TIKI1/2-like"/>
</dbReference>
<gene>
    <name evidence="15" type="ORF">ACJMK2_042327</name>
</gene>
<comment type="cofactor">
    <cofactor evidence="1">
        <name>Co(2+)</name>
        <dbReference type="ChEBI" id="CHEBI:48828"/>
    </cofactor>
</comment>
<keyword evidence="4 13" id="KW-0645">Protease</keyword>
<evidence type="ECO:0000256" key="2">
    <source>
        <dbReference type="ARBA" id="ARBA00004479"/>
    </source>
</evidence>
<evidence type="ECO:0000256" key="4">
    <source>
        <dbReference type="ARBA" id="ARBA00022670"/>
    </source>
</evidence>
<evidence type="ECO:0000256" key="7">
    <source>
        <dbReference type="ARBA" id="ARBA00022729"/>
    </source>
</evidence>
<dbReference type="Proteomes" id="UP001634394">
    <property type="component" value="Unassembled WGS sequence"/>
</dbReference>
<dbReference type="PANTHER" id="PTHR31120">
    <property type="entry name" value="METALLOPROTEASE TIKI"/>
    <property type="match status" value="1"/>
</dbReference>
<dbReference type="Pfam" id="PF01963">
    <property type="entry name" value="TraB_PrgY_gumN"/>
    <property type="match status" value="1"/>
</dbReference>
<dbReference type="EMBL" id="JBJQND010000008">
    <property type="protein sequence ID" value="KAL3869663.1"/>
    <property type="molecule type" value="Genomic_DNA"/>
</dbReference>
<evidence type="ECO:0000313" key="15">
    <source>
        <dbReference type="EMBL" id="KAL3869663.1"/>
    </source>
</evidence>
<keyword evidence="12" id="KW-0325">Glycoprotein</keyword>
<dbReference type="GO" id="GO:0016055">
    <property type="term" value="P:Wnt signaling pathway"/>
    <property type="evidence" value="ECO:0007669"/>
    <property type="project" value="UniProtKB-KW"/>
</dbReference>
<comment type="similarity">
    <text evidence="3 13">Belongs to the TIKI family.</text>
</comment>
<keyword evidence="13" id="KW-1003">Cell membrane</keyword>
<feature type="transmembrane region" description="Helical" evidence="13">
    <location>
        <begin position="502"/>
        <end position="525"/>
    </location>
</feature>
<evidence type="ECO:0000256" key="13">
    <source>
        <dbReference type="RuleBase" id="RU369069"/>
    </source>
</evidence>
<keyword evidence="13" id="KW-0879">Wnt signaling pathway</keyword>
<dbReference type="InterPro" id="IPR002816">
    <property type="entry name" value="TraB/PrgY/GumN_fam"/>
</dbReference>
<evidence type="ECO:0000256" key="14">
    <source>
        <dbReference type="SAM" id="SignalP"/>
    </source>
</evidence>
<name>A0ABD3WA20_SINWO</name>
<comment type="subcellular location">
    <subcellularLocation>
        <location evidence="13">Cell membrane</location>
        <topology evidence="13">Single-pass type I membrane protein</topology>
    </subcellularLocation>
    <subcellularLocation>
        <location evidence="2">Membrane</location>
        <topology evidence="2">Single-pass type I membrane protein</topology>
    </subcellularLocation>
</comment>
<feature type="signal peptide" evidence="14">
    <location>
        <begin position="1"/>
        <end position="23"/>
    </location>
</feature>
<evidence type="ECO:0000256" key="8">
    <source>
        <dbReference type="ARBA" id="ARBA00022801"/>
    </source>
</evidence>
<evidence type="ECO:0000256" key="1">
    <source>
        <dbReference type="ARBA" id="ARBA00001941"/>
    </source>
</evidence>
<organism evidence="15 16">
    <name type="scientific">Sinanodonta woodiana</name>
    <name type="common">Chinese pond mussel</name>
    <name type="synonym">Anodonta woodiana</name>
    <dbReference type="NCBI Taxonomy" id="1069815"/>
    <lineage>
        <taxon>Eukaryota</taxon>
        <taxon>Metazoa</taxon>
        <taxon>Spiralia</taxon>
        <taxon>Lophotrochozoa</taxon>
        <taxon>Mollusca</taxon>
        <taxon>Bivalvia</taxon>
        <taxon>Autobranchia</taxon>
        <taxon>Heteroconchia</taxon>
        <taxon>Palaeoheterodonta</taxon>
        <taxon>Unionida</taxon>
        <taxon>Unionoidea</taxon>
        <taxon>Unionidae</taxon>
        <taxon>Unioninae</taxon>
        <taxon>Sinanodonta</taxon>
    </lineage>
</organism>
<feature type="chain" id="PRO_5044756505" description="Metalloprotease TIKI homolog" evidence="14">
    <location>
        <begin position="24"/>
        <end position="526"/>
    </location>
</feature>
<keyword evidence="6 13" id="KW-0479">Metal-binding</keyword>
<dbReference type="GO" id="GO:0030178">
    <property type="term" value="P:negative regulation of Wnt signaling pathway"/>
    <property type="evidence" value="ECO:0007669"/>
    <property type="project" value="UniProtKB-UniRule"/>
</dbReference>
<proteinExistence type="inferred from homology"/>
<keyword evidence="16" id="KW-1185">Reference proteome</keyword>
<keyword evidence="7 13" id="KW-0732">Signal</keyword>
<dbReference type="AlphaFoldDB" id="A0ABD3WA20"/>
<reference evidence="15 16" key="1">
    <citation type="submission" date="2024-11" db="EMBL/GenBank/DDBJ databases">
        <title>Chromosome-level genome assembly of the freshwater bivalve Anodonta woodiana.</title>
        <authorList>
            <person name="Chen X."/>
        </authorList>
    </citation>
    <scope>NUCLEOTIDE SEQUENCE [LARGE SCALE GENOMIC DNA]</scope>
    <source>
        <strain evidence="15">MN2024</strain>
        <tissue evidence="15">Gills</tissue>
    </source>
</reference>
<dbReference type="GO" id="GO:0006508">
    <property type="term" value="P:proteolysis"/>
    <property type="evidence" value="ECO:0007669"/>
    <property type="project" value="UniProtKB-KW"/>
</dbReference>
<accession>A0ABD3WA20</accession>
<keyword evidence="10 13" id="KW-0482">Metalloprotease</keyword>
<comment type="cofactor">
    <cofactor evidence="13">
        <name>Mn(2+)</name>
        <dbReference type="ChEBI" id="CHEBI:29035"/>
    </cofactor>
    <cofactor evidence="13">
        <name>Co(2+)</name>
        <dbReference type="ChEBI" id="CHEBI:48828"/>
    </cofactor>
    <text evidence="13">Divalent metal cations. Mn(2+) or Co(2+).</text>
</comment>
<sequence>MMFFSFMLFTILTFMVTVDRTDSKGRHDECEDEKTGELNSFLWKLNRDPPSYFFGTIHVPYTRVWDYIPDNSKIAFEQSEHIFFELDLTDPYTMAALARCQLLPHGENLSNVLPSDIYSRLKQHLDYVKVMMPLWLTVDQKGKGLYADYLFNAIAGNWERKRPIWVMLMVNSLTETDIKSRGIPVLDLYLAQEADKMGKIMGAIERVEEQCIPLNELNFSQVLFALNQTLWQQEVLRMSKGRSLYTTDDLIHHYNCGDLNSIIFDHDSAQLPLLSNTSIQPEDLETAKVIDDYFRMELINKRNRRMADRVISLLKTHPKKSFFFAFGAGHFLGNDTVLDRLKGEGFGVDHLSPDAHIPELLYIENKSWRLGKSHEFSLSSHVFPLPSDVLYGDINYLFKNRVKLEKRYKNRRKNRLQEEFGDFWFQMDAESRAWLEQTHKVKQKKYRSNKPFNDLWVRLETPRPNLMQQIANTDLHGPVEWTTPNFISFIQHGYTSNRASCFFMMASWEMIPLYFMQLVLVFVTVR</sequence>
<evidence type="ECO:0000256" key="6">
    <source>
        <dbReference type="ARBA" id="ARBA00022723"/>
    </source>
</evidence>
<evidence type="ECO:0000256" key="5">
    <source>
        <dbReference type="ARBA" id="ARBA00022692"/>
    </source>
</evidence>
<evidence type="ECO:0000256" key="11">
    <source>
        <dbReference type="ARBA" id="ARBA00023136"/>
    </source>
</evidence>
<dbReference type="GO" id="GO:0004222">
    <property type="term" value="F:metalloendopeptidase activity"/>
    <property type="evidence" value="ECO:0007669"/>
    <property type="project" value="UniProtKB-UniRule"/>
</dbReference>
<keyword evidence="9 13" id="KW-1133">Transmembrane helix</keyword>
<evidence type="ECO:0000256" key="3">
    <source>
        <dbReference type="ARBA" id="ARBA00008261"/>
    </source>
</evidence>
<keyword evidence="8 13" id="KW-0378">Hydrolase</keyword>
<dbReference type="CDD" id="cd14789">
    <property type="entry name" value="Tiki"/>
    <property type="match status" value="1"/>
</dbReference>
<evidence type="ECO:0000256" key="9">
    <source>
        <dbReference type="ARBA" id="ARBA00022989"/>
    </source>
</evidence>
<comment type="caution">
    <text evidence="15">The sequence shown here is derived from an EMBL/GenBank/DDBJ whole genome shotgun (WGS) entry which is preliminary data.</text>
</comment>
<comment type="function">
    <text evidence="13">Metalloprotease that acts as a negative regulator of the Wnt signaling pathway.</text>
</comment>
<dbReference type="GO" id="GO:0046872">
    <property type="term" value="F:metal ion binding"/>
    <property type="evidence" value="ECO:0007669"/>
    <property type="project" value="UniProtKB-UniRule"/>
</dbReference>
<protein>
    <recommendedName>
        <fullName evidence="13">Metalloprotease TIKI homolog</fullName>
        <ecNumber evidence="13">3.4.-.-</ecNumber>
    </recommendedName>
</protein>
<dbReference type="PANTHER" id="PTHR31120:SF6">
    <property type="entry name" value="METALLOPROTEASE TIKI HOMOLOG"/>
    <property type="match status" value="1"/>
</dbReference>
<evidence type="ECO:0000256" key="10">
    <source>
        <dbReference type="ARBA" id="ARBA00023049"/>
    </source>
</evidence>
<evidence type="ECO:0000256" key="12">
    <source>
        <dbReference type="ARBA" id="ARBA00023180"/>
    </source>
</evidence>